<evidence type="ECO:0000313" key="4">
    <source>
        <dbReference type="Proteomes" id="UP000697998"/>
    </source>
</evidence>
<dbReference type="EMBL" id="JADJMH010000001">
    <property type="protein sequence ID" value="MBK7673544.1"/>
    <property type="molecule type" value="Genomic_DNA"/>
</dbReference>
<proteinExistence type="inferred from homology"/>
<dbReference type="Pfam" id="PF00582">
    <property type="entry name" value="Usp"/>
    <property type="match status" value="1"/>
</dbReference>
<protein>
    <submittedName>
        <fullName evidence="3">Universal stress protein</fullName>
    </submittedName>
</protein>
<comment type="caution">
    <text evidence="3">The sequence shown here is derived from an EMBL/GenBank/DDBJ whole genome shotgun (WGS) entry which is preliminary data.</text>
</comment>
<dbReference type="CDD" id="cd00293">
    <property type="entry name" value="USP-like"/>
    <property type="match status" value="1"/>
</dbReference>
<evidence type="ECO:0000259" key="2">
    <source>
        <dbReference type="Pfam" id="PF00582"/>
    </source>
</evidence>
<evidence type="ECO:0000313" key="3">
    <source>
        <dbReference type="EMBL" id="MBK7673544.1"/>
    </source>
</evidence>
<feature type="domain" description="UspA" evidence="2">
    <location>
        <begin position="3"/>
        <end position="141"/>
    </location>
</feature>
<sequence length="141" mass="15188">MLKALIPVDASETALRAVDHFISLVQGREPMEVCLLHVREPVDAWEIRRVLTADEIAALQRSEGEDVLQAARQRLDAAGIPYTAEVLIGEVGATIARHAEETGCDKIIMGSRGESAISGLLLGSVTTKVIHFAHVPVTVVK</sequence>
<name>A0A935PUH0_9PROT</name>
<dbReference type="InterPro" id="IPR014729">
    <property type="entry name" value="Rossmann-like_a/b/a_fold"/>
</dbReference>
<dbReference type="PANTHER" id="PTHR46268:SF6">
    <property type="entry name" value="UNIVERSAL STRESS PROTEIN UP12"/>
    <property type="match status" value="1"/>
</dbReference>
<dbReference type="InterPro" id="IPR006016">
    <property type="entry name" value="UspA"/>
</dbReference>
<evidence type="ECO:0000256" key="1">
    <source>
        <dbReference type="ARBA" id="ARBA00008791"/>
    </source>
</evidence>
<dbReference type="Proteomes" id="UP000697998">
    <property type="component" value="Unassembled WGS sequence"/>
</dbReference>
<comment type="similarity">
    <text evidence="1">Belongs to the universal stress protein A family.</text>
</comment>
<dbReference type="PRINTS" id="PR01438">
    <property type="entry name" value="UNVRSLSTRESS"/>
</dbReference>
<reference evidence="3 4" key="1">
    <citation type="submission" date="2020-10" db="EMBL/GenBank/DDBJ databases">
        <title>Connecting structure to function with the recovery of over 1000 high-quality activated sludge metagenome-assembled genomes encoding full-length rRNA genes using long-read sequencing.</title>
        <authorList>
            <person name="Singleton C.M."/>
            <person name="Petriglieri F."/>
            <person name="Kristensen J.M."/>
            <person name="Kirkegaard R.H."/>
            <person name="Michaelsen T.Y."/>
            <person name="Andersen M.H."/>
            <person name="Karst S.M."/>
            <person name="Dueholm M.S."/>
            <person name="Nielsen P.H."/>
            <person name="Albertsen M."/>
        </authorList>
    </citation>
    <scope>NUCLEOTIDE SEQUENCE [LARGE SCALE GENOMIC DNA]</scope>
    <source>
        <strain evidence="3">EsbW_18-Q3-R4-48_BATAC.285</strain>
    </source>
</reference>
<gene>
    <name evidence="3" type="ORF">IPJ27_01585</name>
</gene>
<dbReference type="SUPFAM" id="SSF52402">
    <property type="entry name" value="Adenine nucleotide alpha hydrolases-like"/>
    <property type="match status" value="1"/>
</dbReference>
<dbReference type="AlphaFoldDB" id="A0A935PUH0"/>
<dbReference type="PANTHER" id="PTHR46268">
    <property type="entry name" value="STRESS RESPONSE PROTEIN NHAX"/>
    <property type="match status" value="1"/>
</dbReference>
<dbReference type="Gene3D" id="3.40.50.620">
    <property type="entry name" value="HUPs"/>
    <property type="match status" value="1"/>
</dbReference>
<accession>A0A935PUH0</accession>
<organism evidence="3 4">
    <name type="scientific">Candidatus Accumulibacter proximus</name>
    <dbReference type="NCBI Taxonomy" id="2954385"/>
    <lineage>
        <taxon>Bacteria</taxon>
        <taxon>Pseudomonadati</taxon>
        <taxon>Pseudomonadota</taxon>
        <taxon>Betaproteobacteria</taxon>
        <taxon>Candidatus Accumulibacter</taxon>
    </lineage>
</organism>
<dbReference type="InterPro" id="IPR006015">
    <property type="entry name" value="Universal_stress_UspA"/>
</dbReference>